<dbReference type="InterPro" id="IPR000571">
    <property type="entry name" value="Znf_CCCH"/>
</dbReference>
<gene>
    <name evidence="6" type="ORF">SNAT2548_LOCUS25012</name>
</gene>
<dbReference type="EMBL" id="CAJNDS010002376">
    <property type="protein sequence ID" value="CAE7454887.1"/>
    <property type="molecule type" value="Genomic_DNA"/>
</dbReference>
<feature type="domain" description="C3H1-type" evidence="5">
    <location>
        <begin position="121"/>
        <end position="147"/>
    </location>
</feature>
<keyword evidence="1 4" id="KW-0479">Metal-binding</keyword>
<name>A0A812RVX5_9DINO</name>
<accession>A0A812RVX5</accession>
<keyword evidence="7" id="KW-1185">Reference proteome</keyword>
<proteinExistence type="predicted"/>
<organism evidence="6 7">
    <name type="scientific">Symbiodinium natans</name>
    <dbReference type="NCBI Taxonomy" id="878477"/>
    <lineage>
        <taxon>Eukaryota</taxon>
        <taxon>Sar</taxon>
        <taxon>Alveolata</taxon>
        <taxon>Dinophyceae</taxon>
        <taxon>Suessiales</taxon>
        <taxon>Symbiodiniaceae</taxon>
        <taxon>Symbiodinium</taxon>
    </lineage>
</organism>
<evidence type="ECO:0000259" key="5">
    <source>
        <dbReference type="PROSITE" id="PS50103"/>
    </source>
</evidence>
<sequence length="180" mass="20673">MEALQDMLVCHQSPDRSSLQNACQEYGFQGNITTIDVQGALTERWSHHDVQSDAAQPVILTDARPTQWAVNAVNHMLSSQPLKNQFRKTKMCAYNKKKMCEMGPGCPFAHSRAELQPMPDLAKTKMCYNYFQRRCTDIHCKFAHGSAELRSVWTQRPYCTWPVEEACRFFQPWALTKLAL</sequence>
<evidence type="ECO:0000256" key="1">
    <source>
        <dbReference type="ARBA" id="ARBA00022723"/>
    </source>
</evidence>
<keyword evidence="3 4" id="KW-0862">Zinc</keyword>
<evidence type="ECO:0000256" key="4">
    <source>
        <dbReference type="PROSITE-ProRule" id="PRU00723"/>
    </source>
</evidence>
<evidence type="ECO:0000313" key="6">
    <source>
        <dbReference type="EMBL" id="CAE7454887.1"/>
    </source>
</evidence>
<feature type="zinc finger region" description="C3H1-type" evidence="4">
    <location>
        <begin position="121"/>
        <end position="147"/>
    </location>
</feature>
<protein>
    <recommendedName>
        <fullName evidence="5">C3H1-type domain-containing protein</fullName>
    </recommendedName>
</protein>
<dbReference type="InterPro" id="IPR036855">
    <property type="entry name" value="Znf_CCCH_sf"/>
</dbReference>
<reference evidence="6" key="1">
    <citation type="submission" date="2021-02" db="EMBL/GenBank/DDBJ databases">
        <authorList>
            <person name="Dougan E. K."/>
            <person name="Rhodes N."/>
            <person name="Thang M."/>
            <person name="Chan C."/>
        </authorList>
    </citation>
    <scope>NUCLEOTIDE SEQUENCE</scope>
</reference>
<feature type="domain" description="C3H1-type" evidence="5">
    <location>
        <begin position="86"/>
        <end position="113"/>
    </location>
</feature>
<comment type="caution">
    <text evidence="6">The sequence shown here is derived from an EMBL/GenBank/DDBJ whole genome shotgun (WGS) entry which is preliminary data.</text>
</comment>
<evidence type="ECO:0000313" key="7">
    <source>
        <dbReference type="Proteomes" id="UP000604046"/>
    </source>
</evidence>
<dbReference type="Proteomes" id="UP000604046">
    <property type="component" value="Unassembled WGS sequence"/>
</dbReference>
<evidence type="ECO:0000256" key="2">
    <source>
        <dbReference type="ARBA" id="ARBA00022771"/>
    </source>
</evidence>
<dbReference type="PROSITE" id="PS50103">
    <property type="entry name" value="ZF_C3H1"/>
    <property type="match status" value="2"/>
</dbReference>
<evidence type="ECO:0000256" key="3">
    <source>
        <dbReference type="ARBA" id="ARBA00022833"/>
    </source>
</evidence>
<dbReference type="SUPFAM" id="SSF90229">
    <property type="entry name" value="CCCH zinc finger"/>
    <property type="match status" value="1"/>
</dbReference>
<dbReference type="GO" id="GO:0008270">
    <property type="term" value="F:zinc ion binding"/>
    <property type="evidence" value="ECO:0007669"/>
    <property type="project" value="UniProtKB-KW"/>
</dbReference>
<feature type="zinc finger region" description="C3H1-type" evidence="4">
    <location>
        <begin position="86"/>
        <end position="113"/>
    </location>
</feature>
<dbReference type="Gene3D" id="3.30.1370.210">
    <property type="match status" value="1"/>
</dbReference>
<dbReference type="AlphaFoldDB" id="A0A812RVX5"/>
<dbReference type="OrthoDB" id="410307at2759"/>
<keyword evidence="2 4" id="KW-0863">Zinc-finger</keyword>